<protein>
    <submittedName>
        <fullName evidence="5">2,4-dihydroxyhept-2-ene-1,7-dioic acid aldolase</fullName>
    </submittedName>
</protein>
<keyword evidence="3" id="KW-0456">Lyase</keyword>
<dbReference type="GO" id="GO:0005737">
    <property type="term" value="C:cytoplasm"/>
    <property type="evidence" value="ECO:0007669"/>
    <property type="project" value="TreeGrafter"/>
</dbReference>
<keyword evidence="2" id="KW-0479">Metal-binding</keyword>
<dbReference type="PANTHER" id="PTHR30502:SF0">
    <property type="entry name" value="PHOSPHOENOLPYRUVATE CARBOXYLASE FAMILY PROTEIN"/>
    <property type="match status" value="1"/>
</dbReference>
<dbReference type="Pfam" id="PF03328">
    <property type="entry name" value="HpcH_HpaI"/>
    <property type="match status" value="1"/>
</dbReference>
<reference evidence="6" key="1">
    <citation type="submission" date="2018-09" db="EMBL/GenBank/DDBJ databases">
        <title>Paracoccus onubensis nov. sp. a moderate halophilic bacterium isolated from Gruta de las Maravillas (Aracena, Spain).</title>
        <authorList>
            <person name="Jurado V."/>
            <person name="Gutierrez-Patricio S."/>
            <person name="Gonzalez-Pimentel J.L."/>
            <person name="Miller A.Z."/>
            <person name="Laiz L."/>
            <person name="Saiz-Jimenez C."/>
        </authorList>
    </citation>
    <scope>NUCLEOTIDE SEQUENCE [LARGE SCALE GENOMIC DNA]</scope>
    <source>
        <strain evidence="6">DSM 26381</strain>
    </source>
</reference>
<organism evidence="5 6">
    <name type="scientific">Paracoccus siganidrum</name>
    <dbReference type="NCBI Taxonomy" id="1276757"/>
    <lineage>
        <taxon>Bacteria</taxon>
        <taxon>Pseudomonadati</taxon>
        <taxon>Pseudomonadota</taxon>
        <taxon>Alphaproteobacteria</taxon>
        <taxon>Rhodobacterales</taxon>
        <taxon>Paracoccaceae</taxon>
        <taxon>Paracoccus</taxon>
    </lineage>
</organism>
<evidence type="ECO:0000313" key="6">
    <source>
        <dbReference type="Proteomes" id="UP000283587"/>
    </source>
</evidence>
<dbReference type="InterPro" id="IPR040442">
    <property type="entry name" value="Pyrv_kinase-like_dom_sf"/>
</dbReference>
<comment type="caution">
    <text evidence="5">The sequence shown here is derived from an EMBL/GenBank/DDBJ whole genome shotgun (WGS) entry which is preliminary data.</text>
</comment>
<dbReference type="InterPro" id="IPR050251">
    <property type="entry name" value="HpcH-HpaI_aldolase"/>
</dbReference>
<keyword evidence="6" id="KW-1185">Reference proteome</keyword>
<feature type="domain" description="HpcH/HpaI aldolase/citrate lyase" evidence="4">
    <location>
        <begin position="26"/>
        <end position="244"/>
    </location>
</feature>
<name>A0A419A448_9RHOB</name>
<dbReference type="EMBL" id="QZEW01000073">
    <property type="protein sequence ID" value="RJL08602.1"/>
    <property type="molecule type" value="Genomic_DNA"/>
</dbReference>
<dbReference type="RefSeq" id="WP_119899385.1">
    <property type="nucleotide sequence ID" value="NZ_QNRC01000046.1"/>
</dbReference>
<comment type="similarity">
    <text evidence="1">Belongs to the HpcH/HpaI aldolase family.</text>
</comment>
<dbReference type="PANTHER" id="PTHR30502">
    <property type="entry name" value="2-KETO-3-DEOXY-L-RHAMNONATE ALDOLASE"/>
    <property type="match status" value="1"/>
</dbReference>
<dbReference type="SUPFAM" id="SSF51621">
    <property type="entry name" value="Phosphoenolpyruvate/pyruvate domain"/>
    <property type="match status" value="1"/>
</dbReference>
<dbReference type="Gene3D" id="3.20.20.60">
    <property type="entry name" value="Phosphoenolpyruvate-binding domains"/>
    <property type="match status" value="1"/>
</dbReference>
<dbReference type="Proteomes" id="UP000283587">
    <property type="component" value="Unassembled WGS sequence"/>
</dbReference>
<dbReference type="GO" id="GO:0016832">
    <property type="term" value="F:aldehyde-lyase activity"/>
    <property type="evidence" value="ECO:0007669"/>
    <property type="project" value="TreeGrafter"/>
</dbReference>
<accession>A0A419A448</accession>
<dbReference type="AlphaFoldDB" id="A0A419A448"/>
<sequence length="269" mass="27951">MTDQPDIRRNILREMIAQGQTIVNAWLSIPSSYSAEGLGHAGVHSATIDLQHGMIGLTDALHMLQAVSATPATPLVRVPSLDAALLMRVLDAGAYGVICPMISSVKQAEELVHACRYPPAGSRSFGPARGLLYGGADYVAHANAENLVIPMIETVEAVRNINAILAVEGVDMIYVGPNDMAFAFDGAVGADRQKSEAAIAHVLARAQAAGIPAGIFCADGADAARRVAQGFALVTPGNDFGLLTRALRTAVAETLRGTVTPVAPAGTGY</sequence>
<dbReference type="OrthoDB" id="9802624at2"/>
<evidence type="ECO:0000256" key="1">
    <source>
        <dbReference type="ARBA" id="ARBA00005568"/>
    </source>
</evidence>
<dbReference type="InterPro" id="IPR005000">
    <property type="entry name" value="Aldolase/citrate-lyase_domain"/>
</dbReference>
<dbReference type="GO" id="GO:0046872">
    <property type="term" value="F:metal ion binding"/>
    <property type="evidence" value="ECO:0007669"/>
    <property type="project" value="UniProtKB-KW"/>
</dbReference>
<dbReference type="InterPro" id="IPR015813">
    <property type="entry name" value="Pyrv/PenolPyrv_kinase-like_dom"/>
</dbReference>
<proteinExistence type="inferred from homology"/>
<evidence type="ECO:0000313" key="5">
    <source>
        <dbReference type="EMBL" id="RJL08602.1"/>
    </source>
</evidence>
<evidence type="ECO:0000256" key="3">
    <source>
        <dbReference type="ARBA" id="ARBA00023239"/>
    </source>
</evidence>
<gene>
    <name evidence="5" type="ORF">D3P05_15870</name>
</gene>
<evidence type="ECO:0000259" key="4">
    <source>
        <dbReference type="Pfam" id="PF03328"/>
    </source>
</evidence>
<evidence type="ECO:0000256" key="2">
    <source>
        <dbReference type="ARBA" id="ARBA00022723"/>
    </source>
</evidence>